<organism evidence="3 5">
    <name type="scientific">Cucumis melo var. makuwa</name>
    <name type="common">Oriental melon</name>
    <dbReference type="NCBI Taxonomy" id="1194695"/>
    <lineage>
        <taxon>Eukaryota</taxon>
        <taxon>Viridiplantae</taxon>
        <taxon>Streptophyta</taxon>
        <taxon>Embryophyta</taxon>
        <taxon>Tracheophyta</taxon>
        <taxon>Spermatophyta</taxon>
        <taxon>Magnoliopsida</taxon>
        <taxon>eudicotyledons</taxon>
        <taxon>Gunneridae</taxon>
        <taxon>Pentapetalae</taxon>
        <taxon>rosids</taxon>
        <taxon>fabids</taxon>
        <taxon>Cucurbitales</taxon>
        <taxon>Cucurbitaceae</taxon>
        <taxon>Benincaseae</taxon>
        <taxon>Cucumis</taxon>
    </lineage>
</organism>
<reference evidence="4 5" key="1">
    <citation type="submission" date="2019-08" db="EMBL/GenBank/DDBJ databases">
        <title>Draft genome sequences of two oriental melons (Cucumis melo L. var makuwa).</title>
        <authorList>
            <person name="Kwon S.-Y."/>
        </authorList>
    </citation>
    <scope>NUCLEOTIDE SEQUENCE [LARGE SCALE GENOMIC DNA]</scope>
    <source>
        <strain evidence="5">cv. Chang Bougi</strain>
        <strain evidence="4">cv. SW 3</strain>
        <tissue evidence="3">Leaf</tissue>
    </source>
</reference>
<proteinExistence type="predicted"/>
<evidence type="ECO:0000313" key="4">
    <source>
        <dbReference type="Proteomes" id="UP000321393"/>
    </source>
</evidence>
<accession>A0A5D3DL57</accession>
<evidence type="ECO:0000313" key="2">
    <source>
        <dbReference type="EMBL" id="KAA0041493.1"/>
    </source>
</evidence>
<dbReference type="EMBL" id="SSTE01016577">
    <property type="protein sequence ID" value="KAA0041493.1"/>
    <property type="molecule type" value="Genomic_DNA"/>
</dbReference>
<feature type="compositionally biased region" description="Basic and acidic residues" evidence="1">
    <location>
        <begin position="134"/>
        <end position="147"/>
    </location>
</feature>
<dbReference type="Proteomes" id="UP000321393">
    <property type="component" value="Unassembled WGS sequence"/>
</dbReference>
<gene>
    <name evidence="3" type="ORF">E5676_scaffold205G001510</name>
    <name evidence="2" type="ORF">E6C27_scaffold6G00840</name>
</gene>
<feature type="compositionally biased region" description="Polar residues" evidence="1">
    <location>
        <begin position="149"/>
        <end position="172"/>
    </location>
</feature>
<comment type="caution">
    <text evidence="3">The sequence shown here is derived from an EMBL/GenBank/DDBJ whole genome shotgun (WGS) entry which is preliminary data.</text>
</comment>
<evidence type="ECO:0000313" key="5">
    <source>
        <dbReference type="Proteomes" id="UP000321947"/>
    </source>
</evidence>
<protein>
    <submittedName>
        <fullName evidence="3">Protein Ycf2-like</fullName>
    </submittedName>
</protein>
<feature type="compositionally biased region" description="Basic and acidic residues" evidence="1">
    <location>
        <begin position="176"/>
        <end position="188"/>
    </location>
</feature>
<dbReference type="AlphaFoldDB" id="A0A5D3DL57"/>
<evidence type="ECO:0000256" key="1">
    <source>
        <dbReference type="SAM" id="MobiDB-lite"/>
    </source>
</evidence>
<dbReference type="EMBL" id="SSTD01003946">
    <property type="protein sequence ID" value="TYK24367.1"/>
    <property type="molecule type" value="Genomic_DNA"/>
</dbReference>
<feature type="compositionally biased region" description="Polar residues" evidence="1">
    <location>
        <begin position="109"/>
        <end position="130"/>
    </location>
</feature>
<name>A0A5D3DL57_CUCMM</name>
<sequence length="204" mass="22866">MLATPNEVGRSYFASFLEAEKDILEEAEDELRKTQNSDHVAHVLLNRGMSFTSQIDGLTRIVEKIEKSQERMEKSMEGILDFLKSVELKMNSRFKELGQKMNGIVEAIRSQQPSSSGVQDTNEFMDSSNPMVLGKRDDDEDKDKKGSMDGSQAQTSRGQTGGQSKMSKSGTSLIIRGEDGDRSPYKDTEETEEEITRLIQSIDE</sequence>
<evidence type="ECO:0000313" key="3">
    <source>
        <dbReference type="EMBL" id="TYK24367.1"/>
    </source>
</evidence>
<dbReference type="Proteomes" id="UP000321947">
    <property type="component" value="Unassembled WGS sequence"/>
</dbReference>
<feature type="region of interest" description="Disordered" evidence="1">
    <location>
        <begin position="109"/>
        <end position="204"/>
    </location>
</feature>